<dbReference type="InterPro" id="IPR046029">
    <property type="entry name" value="DUF5987"/>
</dbReference>
<evidence type="ECO:0000313" key="1">
    <source>
        <dbReference type="EMBL" id="MFC4068997.1"/>
    </source>
</evidence>
<sequence length="176" mass="18356">MILEAFADTIIPGERRGPEDRAVAGAATGGGAVTSGAVDLMVSVEGGIAGMLDTLTIALGDHAVAYAKLHSLDLDPAVPPLVALPFGHRTALVAALTAPEHPEQEMWVALAMFSAMAWDTGAADHTVDAMAGGHPGLLQAGFTRPDDDGLWRFPDFSYRRVLARPHPHTTATGDPE</sequence>
<gene>
    <name evidence="1" type="ORF">ACFO0C_29040</name>
</gene>
<dbReference type="EMBL" id="JBHSBL010000019">
    <property type="protein sequence ID" value="MFC4068997.1"/>
    <property type="molecule type" value="Genomic_DNA"/>
</dbReference>
<comment type="caution">
    <text evidence="1">The sequence shown here is derived from an EMBL/GenBank/DDBJ whole genome shotgun (WGS) entry which is preliminary data.</text>
</comment>
<dbReference type="RefSeq" id="WP_378069927.1">
    <property type="nucleotide sequence ID" value="NZ_JBHSBL010000019.1"/>
</dbReference>
<protein>
    <submittedName>
        <fullName evidence="1">DUF5987 family protein</fullName>
    </submittedName>
</protein>
<accession>A0ABV8J157</accession>
<keyword evidence="2" id="KW-1185">Reference proteome</keyword>
<name>A0ABV8J157_9ACTN</name>
<proteinExistence type="predicted"/>
<evidence type="ECO:0000313" key="2">
    <source>
        <dbReference type="Proteomes" id="UP001595867"/>
    </source>
</evidence>
<organism evidence="1 2">
    <name type="scientific">Actinoplanes subglobosus</name>
    <dbReference type="NCBI Taxonomy" id="1547892"/>
    <lineage>
        <taxon>Bacteria</taxon>
        <taxon>Bacillati</taxon>
        <taxon>Actinomycetota</taxon>
        <taxon>Actinomycetes</taxon>
        <taxon>Micromonosporales</taxon>
        <taxon>Micromonosporaceae</taxon>
        <taxon>Actinoplanes</taxon>
    </lineage>
</organism>
<dbReference type="Proteomes" id="UP001595867">
    <property type="component" value="Unassembled WGS sequence"/>
</dbReference>
<dbReference type="Pfam" id="PF19449">
    <property type="entry name" value="DUF5987"/>
    <property type="match status" value="1"/>
</dbReference>
<reference evidence="2" key="1">
    <citation type="journal article" date="2019" name="Int. J. Syst. Evol. Microbiol.">
        <title>The Global Catalogue of Microorganisms (GCM) 10K type strain sequencing project: providing services to taxonomists for standard genome sequencing and annotation.</title>
        <authorList>
            <consortium name="The Broad Institute Genomics Platform"/>
            <consortium name="The Broad Institute Genome Sequencing Center for Infectious Disease"/>
            <person name="Wu L."/>
            <person name="Ma J."/>
        </authorList>
    </citation>
    <scope>NUCLEOTIDE SEQUENCE [LARGE SCALE GENOMIC DNA]</scope>
    <source>
        <strain evidence="2">TBRC 5832</strain>
    </source>
</reference>